<dbReference type="AlphaFoldDB" id="A0AAD5Y3L8"/>
<dbReference type="InterPro" id="IPR000008">
    <property type="entry name" value="C2_dom"/>
</dbReference>
<evidence type="ECO:0000259" key="2">
    <source>
        <dbReference type="PROSITE" id="PS50004"/>
    </source>
</evidence>
<evidence type="ECO:0000313" key="3">
    <source>
        <dbReference type="EMBL" id="KAJ3226957.1"/>
    </source>
</evidence>
<reference evidence="3" key="1">
    <citation type="submission" date="2020-05" db="EMBL/GenBank/DDBJ databases">
        <title>Phylogenomic resolution of chytrid fungi.</title>
        <authorList>
            <person name="Stajich J.E."/>
            <person name="Amses K."/>
            <person name="Simmons R."/>
            <person name="Seto K."/>
            <person name="Myers J."/>
            <person name="Bonds A."/>
            <person name="Quandt C.A."/>
            <person name="Barry K."/>
            <person name="Liu P."/>
            <person name="Grigoriev I."/>
            <person name="Longcore J.E."/>
            <person name="James T.Y."/>
        </authorList>
    </citation>
    <scope>NUCLEOTIDE SEQUENCE</scope>
    <source>
        <strain evidence="3">JEL0476</strain>
    </source>
</reference>
<dbReference type="PANTHER" id="PTHR10857">
    <property type="entry name" value="COPINE"/>
    <property type="match status" value="1"/>
</dbReference>
<dbReference type="InterPro" id="IPR037768">
    <property type="entry name" value="C2B_Copine"/>
</dbReference>
<dbReference type="Pfam" id="PF07002">
    <property type="entry name" value="Copine"/>
    <property type="match status" value="1"/>
</dbReference>
<dbReference type="EMBL" id="JADGJW010000025">
    <property type="protein sequence ID" value="KAJ3226957.1"/>
    <property type="molecule type" value="Genomic_DNA"/>
</dbReference>
<dbReference type="Pfam" id="PF00168">
    <property type="entry name" value="C2"/>
    <property type="match status" value="1"/>
</dbReference>
<proteinExistence type="predicted"/>
<dbReference type="InterPro" id="IPR010734">
    <property type="entry name" value="Copine_C"/>
</dbReference>
<dbReference type="PROSITE" id="PS50004">
    <property type="entry name" value="C2"/>
    <property type="match status" value="1"/>
</dbReference>
<keyword evidence="4" id="KW-1185">Reference proteome</keyword>
<dbReference type="GO" id="GO:0071277">
    <property type="term" value="P:cellular response to calcium ion"/>
    <property type="evidence" value="ECO:0007669"/>
    <property type="project" value="TreeGrafter"/>
</dbReference>
<organism evidence="3 4">
    <name type="scientific">Clydaea vesicula</name>
    <dbReference type="NCBI Taxonomy" id="447962"/>
    <lineage>
        <taxon>Eukaryota</taxon>
        <taxon>Fungi</taxon>
        <taxon>Fungi incertae sedis</taxon>
        <taxon>Chytridiomycota</taxon>
        <taxon>Chytridiomycota incertae sedis</taxon>
        <taxon>Chytridiomycetes</taxon>
        <taxon>Lobulomycetales</taxon>
        <taxon>Lobulomycetaceae</taxon>
        <taxon>Clydaea</taxon>
    </lineage>
</organism>
<protein>
    <recommendedName>
        <fullName evidence="2">C2 domain-containing protein</fullName>
    </recommendedName>
</protein>
<sequence length="658" mass="72265">MTSISNHNSAVIELKVSCSFVVVDVKSAQTQENEYDRLGSSEILLSSIICSHGKSIVRNIYLPGSQVSGTIKVSGVEVENEHSMVSLQFQGRKLDNKGFFGKSDPFYVISYYKENGLLHEVYRSPSMPKTVEPHWAPIEINLWDLCECDRERQLKIDVYNDHNKKAPELIGSVHASLKELLLSIGEEIDIINDKKRVTKSGQASGIVLGYKNSGLLKITKAEIKRASSFLDYITGGLKLELCVAMCFAESDDEEYSDEKVLDIATSVAKIFEDYVDEKSITFFGFGARAPLNPYFLLNGNGKNHDCIGAAGLAEAFHASLPKVKKGHQRDGSDQNITETINSIVQASVLPFSIIVVGVGSCDLQEFFNLESENGLLKNSLGETAQREIAQFVPTSDFELVTGEIVTHSVLALVPGQVMQYLNLNGIKPVASPPKKNPPKRQSFDHNKSTIILDVPDISINGISSFDTTRDSVGQTSLKVDELNPRRAGAANSRRQSMAITADLFGGISTKALLVTPKIAAHQRSHSHSILPNVFLSDSPTNVSNGSFCSDKNKEVETVTVKVIGEDAKSATSLDCALIEKIFVNLEKIESKLGKFEERNKNDNLSLKKILLHIEGISTRIEKIEEKITKIEESCKVNPAPNTSQFLVIKNNKANTALM</sequence>
<feature type="coiled-coil region" evidence="1">
    <location>
        <begin position="578"/>
        <end position="633"/>
    </location>
</feature>
<dbReference type="GO" id="GO:0005544">
    <property type="term" value="F:calcium-dependent phospholipid binding"/>
    <property type="evidence" value="ECO:0007669"/>
    <property type="project" value="InterPro"/>
</dbReference>
<gene>
    <name evidence="3" type="ORF">HK099_003749</name>
</gene>
<evidence type="ECO:0000256" key="1">
    <source>
        <dbReference type="SAM" id="Coils"/>
    </source>
</evidence>
<name>A0AAD5Y3L8_9FUNG</name>
<accession>A0AAD5Y3L8</accession>
<dbReference type="InterPro" id="IPR035892">
    <property type="entry name" value="C2_domain_sf"/>
</dbReference>
<dbReference type="SUPFAM" id="SSF49562">
    <property type="entry name" value="C2 domain (Calcium/lipid-binding domain, CaLB)"/>
    <property type="match status" value="1"/>
</dbReference>
<dbReference type="CDD" id="cd04047">
    <property type="entry name" value="C2B_Copine"/>
    <property type="match status" value="1"/>
</dbReference>
<comment type="caution">
    <text evidence="3">The sequence shown here is derived from an EMBL/GenBank/DDBJ whole genome shotgun (WGS) entry which is preliminary data.</text>
</comment>
<dbReference type="Proteomes" id="UP001211065">
    <property type="component" value="Unassembled WGS sequence"/>
</dbReference>
<dbReference type="InterPro" id="IPR045052">
    <property type="entry name" value="Copine"/>
</dbReference>
<feature type="domain" description="C2" evidence="2">
    <location>
        <begin position="51"/>
        <end position="192"/>
    </location>
</feature>
<dbReference type="Gene3D" id="2.60.40.150">
    <property type="entry name" value="C2 domain"/>
    <property type="match status" value="1"/>
</dbReference>
<evidence type="ECO:0000313" key="4">
    <source>
        <dbReference type="Proteomes" id="UP001211065"/>
    </source>
</evidence>
<dbReference type="GO" id="GO:0005886">
    <property type="term" value="C:plasma membrane"/>
    <property type="evidence" value="ECO:0007669"/>
    <property type="project" value="TreeGrafter"/>
</dbReference>
<keyword evidence="1" id="KW-0175">Coiled coil</keyword>
<dbReference type="PANTHER" id="PTHR10857:SF106">
    <property type="entry name" value="C2 DOMAIN-CONTAINING PROTEIN"/>
    <property type="match status" value="1"/>
</dbReference>